<organism evidence="1 2">
    <name type="scientific">Streptomyces benahoarensis</name>
    <dbReference type="NCBI Taxonomy" id="2595054"/>
    <lineage>
        <taxon>Bacteria</taxon>
        <taxon>Bacillati</taxon>
        <taxon>Actinomycetota</taxon>
        <taxon>Actinomycetes</taxon>
        <taxon>Kitasatosporales</taxon>
        <taxon>Streptomycetaceae</taxon>
        <taxon>Streptomyces</taxon>
    </lineage>
</organism>
<feature type="non-terminal residue" evidence="1">
    <location>
        <position position="1"/>
    </location>
</feature>
<dbReference type="EMBL" id="VKLS01000634">
    <property type="protein sequence ID" value="TSB21957.1"/>
    <property type="molecule type" value="Genomic_DNA"/>
</dbReference>
<evidence type="ECO:0000313" key="2">
    <source>
        <dbReference type="Proteomes" id="UP000320888"/>
    </source>
</evidence>
<gene>
    <name evidence="1" type="ORF">FNZ23_27980</name>
</gene>
<evidence type="ECO:0000313" key="1">
    <source>
        <dbReference type="EMBL" id="TSB21957.1"/>
    </source>
</evidence>
<comment type="caution">
    <text evidence="1">The sequence shown here is derived from an EMBL/GenBank/DDBJ whole genome shotgun (WGS) entry which is preliminary data.</text>
</comment>
<accession>A0A553XYA6</accession>
<reference evidence="1 2" key="1">
    <citation type="submission" date="2019-07" db="EMBL/GenBank/DDBJ databases">
        <title>Draft genome for Streptomyces benahoarensis MZ03-48.</title>
        <authorList>
            <person name="Gonzalez-Pimentel J.L."/>
        </authorList>
    </citation>
    <scope>NUCLEOTIDE SEQUENCE [LARGE SCALE GENOMIC DNA]</scope>
    <source>
        <strain evidence="1 2">MZ03-48</strain>
    </source>
</reference>
<dbReference type="AlphaFoldDB" id="A0A553XYA6"/>
<sequence length="47" mass="5168">TEEGHTRLATVQATVHAVEQRMADALPPRRVTALLTDLERIATALED</sequence>
<name>A0A553XYA6_9ACTN</name>
<dbReference type="Proteomes" id="UP000320888">
    <property type="component" value="Unassembled WGS sequence"/>
</dbReference>
<protein>
    <submittedName>
        <fullName evidence="1">MarR family transcriptional regulator</fullName>
    </submittedName>
</protein>
<proteinExistence type="predicted"/>
<keyword evidence="2" id="KW-1185">Reference proteome</keyword>